<dbReference type="PANTHER" id="PTHR10794">
    <property type="entry name" value="ABHYDROLASE DOMAIN-CONTAINING PROTEIN"/>
    <property type="match status" value="1"/>
</dbReference>
<evidence type="ECO:0000256" key="1">
    <source>
        <dbReference type="ARBA" id="ARBA00010884"/>
    </source>
</evidence>
<dbReference type="GO" id="GO:0047372">
    <property type="term" value="F:monoacylglycerol lipase activity"/>
    <property type="evidence" value="ECO:0007669"/>
    <property type="project" value="TreeGrafter"/>
</dbReference>
<comment type="caution">
    <text evidence="2">The sequence shown here is derived from an EMBL/GenBank/DDBJ whole genome shotgun (WGS) entry which is preliminary data.</text>
</comment>
<accession>A0AAE0EVG8</accession>
<evidence type="ECO:0000313" key="3">
    <source>
        <dbReference type="Proteomes" id="UP001190700"/>
    </source>
</evidence>
<dbReference type="EMBL" id="LGRX02033222">
    <property type="protein sequence ID" value="KAK3242181.1"/>
    <property type="molecule type" value="Genomic_DNA"/>
</dbReference>
<protein>
    <submittedName>
        <fullName evidence="2">Uncharacterized protein</fullName>
    </submittedName>
</protein>
<dbReference type="InterPro" id="IPR050960">
    <property type="entry name" value="AB_hydrolase_4_sf"/>
</dbReference>
<name>A0AAE0EVG8_9CHLO</name>
<reference evidence="2 3" key="1">
    <citation type="journal article" date="2015" name="Genome Biol. Evol.">
        <title>Comparative Genomics of a Bacterivorous Green Alga Reveals Evolutionary Causalities and Consequences of Phago-Mixotrophic Mode of Nutrition.</title>
        <authorList>
            <person name="Burns J.A."/>
            <person name="Paasch A."/>
            <person name="Narechania A."/>
            <person name="Kim E."/>
        </authorList>
    </citation>
    <scope>NUCLEOTIDE SEQUENCE [LARGE SCALE GENOMIC DNA]</scope>
    <source>
        <strain evidence="2 3">PLY_AMNH</strain>
    </source>
</reference>
<dbReference type="InterPro" id="IPR029058">
    <property type="entry name" value="AB_hydrolase_fold"/>
</dbReference>
<dbReference type="PANTHER" id="PTHR10794:SF84">
    <property type="entry name" value="ESTERASE_LIPASE_THIOESTERASE FAMILY PROTEIN"/>
    <property type="match status" value="1"/>
</dbReference>
<dbReference type="GO" id="GO:0034338">
    <property type="term" value="F:short-chain carboxylesterase activity"/>
    <property type="evidence" value="ECO:0007669"/>
    <property type="project" value="TreeGrafter"/>
</dbReference>
<dbReference type="AlphaFoldDB" id="A0AAE0EVG8"/>
<dbReference type="Gene3D" id="3.40.50.1820">
    <property type="entry name" value="alpha/beta hydrolase"/>
    <property type="match status" value="1"/>
</dbReference>
<dbReference type="Proteomes" id="UP001190700">
    <property type="component" value="Unassembled WGS sequence"/>
</dbReference>
<organism evidence="2 3">
    <name type="scientific">Cymbomonas tetramitiformis</name>
    <dbReference type="NCBI Taxonomy" id="36881"/>
    <lineage>
        <taxon>Eukaryota</taxon>
        <taxon>Viridiplantae</taxon>
        <taxon>Chlorophyta</taxon>
        <taxon>Pyramimonadophyceae</taxon>
        <taxon>Pyramimonadales</taxon>
        <taxon>Pyramimonadaceae</taxon>
        <taxon>Cymbomonas</taxon>
    </lineage>
</organism>
<comment type="similarity">
    <text evidence="1">Belongs to the AB hydrolase superfamily. AB hydrolase 4 family.</text>
</comment>
<evidence type="ECO:0000313" key="2">
    <source>
        <dbReference type="EMBL" id="KAK3242181.1"/>
    </source>
</evidence>
<keyword evidence="3" id="KW-1185">Reference proteome</keyword>
<dbReference type="SUPFAM" id="SSF53474">
    <property type="entry name" value="alpha/beta-Hydrolases"/>
    <property type="match status" value="1"/>
</dbReference>
<sequence length="200" mass="22574">MSSRVPRLLHGALLHRSRSFGRARDAERCRARLRIYMCRAEACRVLELSARPFDRLVYDRSLTRNALTKARALEEGFKLELDLDWDAVRASETLQEVEERLICPMFGYRDVHEYYQDASSARALPAVRVPLLCINALDDPIAPPENLPLAEVRSQNLVALAVTEVGGHLGWCDPLDTRQVAPWIQSSTLDFLQAAVTSSK</sequence>
<gene>
    <name evidence="2" type="ORF">CYMTET_48118</name>
</gene>
<proteinExistence type="inferred from homology"/>